<keyword evidence="2" id="KW-1185">Reference proteome</keyword>
<dbReference type="Proteomes" id="UP000070133">
    <property type="component" value="Unassembled WGS sequence"/>
</dbReference>
<proteinExistence type="predicted"/>
<evidence type="ECO:0000313" key="1">
    <source>
        <dbReference type="EMBL" id="KXS95706.1"/>
    </source>
</evidence>
<name>A0A139GZR6_9PEZI</name>
<comment type="caution">
    <text evidence="1">The sequence shown here is derived from an EMBL/GenBank/DDBJ whole genome shotgun (WGS) entry which is preliminary data.</text>
</comment>
<evidence type="ECO:0000313" key="2">
    <source>
        <dbReference type="Proteomes" id="UP000070133"/>
    </source>
</evidence>
<accession>A0A139GZR6</accession>
<gene>
    <name evidence="1" type="ORF">AC578_10764</name>
</gene>
<sequence>MAKSATSLGSSLPHLPELCALPTSEESVWGMISRGDIEEWSWRASRKISPERRYLSQLGGHFDNVASIPWTYRLGDFDISVVRIPQYPKPSLTCRWLGSDYDRLCYWLNRGGQVSSSGIKRKRPKVDYQSWVRSATARRAVNVGRHSKYPKDHMGRNRL</sequence>
<protein>
    <submittedName>
        <fullName evidence="1">Uncharacterized protein</fullName>
    </submittedName>
</protein>
<organism evidence="1 2">
    <name type="scientific">Pseudocercospora eumusae</name>
    <dbReference type="NCBI Taxonomy" id="321146"/>
    <lineage>
        <taxon>Eukaryota</taxon>
        <taxon>Fungi</taxon>
        <taxon>Dikarya</taxon>
        <taxon>Ascomycota</taxon>
        <taxon>Pezizomycotina</taxon>
        <taxon>Dothideomycetes</taxon>
        <taxon>Dothideomycetidae</taxon>
        <taxon>Mycosphaerellales</taxon>
        <taxon>Mycosphaerellaceae</taxon>
        <taxon>Pseudocercospora</taxon>
    </lineage>
</organism>
<dbReference type="EMBL" id="LFZN01000203">
    <property type="protein sequence ID" value="KXS95706.1"/>
    <property type="molecule type" value="Genomic_DNA"/>
</dbReference>
<dbReference type="AlphaFoldDB" id="A0A139GZR6"/>
<reference evidence="1 2" key="1">
    <citation type="submission" date="2015-07" db="EMBL/GenBank/DDBJ databases">
        <title>Comparative genomics of the Sigatoka disease complex on banana suggests a link between parallel evolutionary changes in Pseudocercospora fijiensis and Pseudocercospora eumusae and increased virulence on the banana host.</title>
        <authorList>
            <person name="Chang T.-C."/>
            <person name="Salvucci A."/>
            <person name="Crous P.W."/>
            <person name="Stergiopoulos I."/>
        </authorList>
    </citation>
    <scope>NUCLEOTIDE SEQUENCE [LARGE SCALE GENOMIC DNA]</scope>
    <source>
        <strain evidence="1 2">CBS 114824</strain>
    </source>
</reference>
<dbReference type="OrthoDB" id="10627072at2759"/>